<organism evidence="9 10">
    <name type="scientific">Aureobasidium pullulans</name>
    <name type="common">Black yeast</name>
    <name type="synonym">Pullularia pullulans</name>
    <dbReference type="NCBI Taxonomy" id="5580"/>
    <lineage>
        <taxon>Eukaryota</taxon>
        <taxon>Fungi</taxon>
        <taxon>Dikarya</taxon>
        <taxon>Ascomycota</taxon>
        <taxon>Pezizomycotina</taxon>
        <taxon>Dothideomycetes</taxon>
        <taxon>Dothideomycetidae</taxon>
        <taxon>Dothideales</taxon>
        <taxon>Saccotheciaceae</taxon>
        <taxon>Aureobasidium</taxon>
    </lineage>
</organism>
<keyword evidence="3" id="KW-0479">Metal-binding</keyword>
<dbReference type="InterPro" id="IPR029058">
    <property type="entry name" value="AB_hydrolase_fold"/>
</dbReference>
<comment type="similarity">
    <text evidence="1 8">Belongs to the tannase family.</text>
</comment>
<gene>
    <name evidence="9" type="ORF">D6D20_06860</name>
</gene>
<comment type="caution">
    <text evidence="9">The sequence shown here is derived from an EMBL/GenBank/DDBJ whole genome shotgun (WGS) entry which is preliminary data.</text>
</comment>
<evidence type="ECO:0000256" key="6">
    <source>
        <dbReference type="ARBA" id="ARBA00022837"/>
    </source>
</evidence>
<evidence type="ECO:0000313" key="10">
    <source>
        <dbReference type="Proteomes" id="UP000310421"/>
    </source>
</evidence>
<evidence type="ECO:0000256" key="7">
    <source>
        <dbReference type="ARBA" id="ARBA00023157"/>
    </source>
</evidence>
<keyword evidence="4" id="KW-0732">Signal</keyword>
<dbReference type="PANTHER" id="PTHR33938">
    <property type="entry name" value="FERULOYL ESTERASE B-RELATED"/>
    <property type="match status" value="1"/>
</dbReference>
<protein>
    <recommendedName>
        <fullName evidence="8">Carboxylic ester hydrolase</fullName>
        <ecNumber evidence="8">3.1.1.-</ecNumber>
    </recommendedName>
</protein>
<dbReference type="EMBL" id="QZAN01000086">
    <property type="protein sequence ID" value="THW58951.1"/>
    <property type="molecule type" value="Genomic_DNA"/>
</dbReference>
<dbReference type="Proteomes" id="UP000310421">
    <property type="component" value="Unassembled WGS sequence"/>
</dbReference>
<proteinExistence type="inferred from homology"/>
<sequence length="600" mass="66184">MTHSSVPLSCKTCRCQDMRNSILAASATAAIAQAASLDQVCTAAHVRNSLPENGTYLFYPSSVTANAVYNTSVSGQTFFPDSTFNYCNVTFAYGHAGKDDRVLQEYWLPSPSNFKNRWMSTGGGGFAINSGSNSLPGGIIYGAAAGITDAGFGDFTTNYDTVSLYANGTLDYDALYMFGYKGIRELTVIGREFTANFFDTKDKVYTYYQGCSEGGRDGWSQVQRFSDAFDGAIIGAPAIRYGQQQANHLFANVVEQTLDYYPPPCELQKIVNETIAFCDPLDGKTDGVIARSDLCQIHFDLNSTIGKPYHCDATQASSLGFGFGSKRKRQIMGSTSYEPEQNGTVSAQGVELVRTILNGLHDSEGRRAYINYQIGASFEDASTTYNTNTSAWELDIASTGGEWIARFINLVEASNLDTLANVTYNTVKEWMIQGWYMYEDVLQTTNPDLSAFHGGGGKILTVHGEQDDSIPTGSSVHFYESVRKTMYPKQSYNNSVAAMNDWYRLYLVPGATHCSTNTLQANGPWPQTTMAQMIDWVENGNVPKTLNATAITGDMANWQLCSWPLRPMYKNNGTELVCEYDQASINTWMYDFDAYKLPLY</sequence>
<keyword evidence="5 8" id="KW-0378">Hydrolase</keyword>
<evidence type="ECO:0000313" key="9">
    <source>
        <dbReference type="EMBL" id="THW58951.1"/>
    </source>
</evidence>
<dbReference type="GO" id="GO:0046872">
    <property type="term" value="F:metal ion binding"/>
    <property type="evidence" value="ECO:0007669"/>
    <property type="project" value="UniProtKB-KW"/>
</dbReference>
<evidence type="ECO:0000256" key="3">
    <source>
        <dbReference type="ARBA" id="ARBA00022723"/>
    </source>
</evidence>
<dbReference type="SUPFAM" id="SSF53474">
    <property type="entry name" value="alpha/beta-Hydrolases"/>
    <property type="match status" value="1"/>
</dbReference>
<dbReference type="Pfam" id="PF07519">
    <property type="entry name" value="Tannase"/>
    <property type="match status" value="1"/>
</dbReference>
<reference evidence="9 10" key="1">
    <citation type="submission" date="2018-10" db="EMBL/GenBank/DDBJ databases">
        <title>Fifty Aureobasidium pullulans genomes reveal a recombining polyextremotolerant generalist.</title>
        <authorList>
            <person name="Gostincar C."/>
            <person name="Turk M."/>
            <person name="Zajc J."/>
            <person name="Gunde-Cimerman N."/>
        </authorList>
    </citation>
    <scope>NUCLEOTIDE SEQUENCE [LARGE SCALE GENOMIC DNA]</scope>
    <source>
        <strain evidence="9 10">EXF-10751</strain>
    </source>
</reference>
<dbReference type="EC" id="3.1.1.-" evidence="8"/>
<evidence type="ECO:0000256" key="1">
    <source>
        <dbReference type="ARBA" id="ARBA00006249"/>
    </source>
</evidence>
<evidence type="ECO:0000256" key="4">
    <source>
        <dbReference type="ARBA" id="ARBA00022729"/>
    </source>
</evidence>
<keyword evidence="6" id="KW-0106">Calcium</keyword>
<dbReference type="GO" id="GO:0030600">
    <property type="term" value="F:feruloyl esterase activity"/>
    <property type="evidence" value="ECO:0007669"/>
    <property type="project" value="UniProtKB-ARBA"/>
</dbReference>
<dbReference type="PANTHER" id="PTHR33938:SF16">
    <property type="entry name" value="CARBOXYLIC ESTER HYDROLASE"/>
    <property type="match status" value="1"/>
</dbReference>
<name>A0A4S8Z0U5_AURPU</name>
<evidence type="ECO:0000256" key="8">
    <source>
        <dbReference type="RuleBase" id="RU361238"/>
    </source>
</evidence>
<evidence type="ECO:0000256" key="5">
    <source>
        <dbReference type="ARBA" id="ARBA00022801"/>
    </source>
</evidence>
<keyword evidence="2" id="KW-0719">Serine esterase</keyword>
<dbReference type="InterPro" id="IPR011118">
    <property type="entry name" value="Tannase/feruloyl_esterase"/>
</dbReference>
<dbReference type="AlphaFoldDB" id="A0A4S8Z0U5"/>
<keyword evidence="7" id="KW-1015">Disulfide bond</keyword>
<evidence type="ECO:0000256" key="2">
    <source>
        <dbReference type="ARBA" id="ARBA00022487"/>
    </source>
</evidence>
<accession>A0A4S8Z0U5</accession>